<dbReference type="GO" id="GO:0061512">
    <property type="term" value="P:protein localization to cilium"/>
    <property type="evidence" value="ECO:0007669"/>
    <property type="project" value="TreeGrafter"/>
</dbReference>
<dbReference type="InterPro" id="IPR019734">
    <property type="entry name" value="TPR_rpt"/>
</dbReference>
<dbReference type="PANTHER" id="PTHR14699">
    <property type="entry name" value="STI2 PROTEIN-RELATED"/>
    <property type="match status" value="1"/>
</dbReference>
<dbReference type="GO" id="GO:0030991">
    <property type="term" value="C:intraciliary transport particle A"/>
    <property type="evidence" value="ECO:0007669"/>
    <property type="project" value="TreeGrafter"/>
</dbReference>
<evidence type="ECO:0000313" key="5">
    <source>
        <dbReference type="EMBL" id="RKO88575.1"/>
    </source>
</evidence>
<reference evidence="6" key="1">
    <citation type="journal article" date="2018" name="Nat. Microbiol.">
        <title>Leveraging single-cell genomics to expand the fungal tree of life.</title>
        <authorList>
            <person name="Ahrendt S.R."/>
            <person name="Quandt C.A."/>
            <person name="Ciobanu D."/>
            <person name="Clum A."/>
            <person name="Salamov A."/>
            <person name="Andreopoulos B."/>
            <person name="Cheng J.F."/>
            <person name="Woyke T."/>
            <person name="Pelin A."/>
            <person name="Henrissat B."/>
            <person name="Reynolds N.K."/>
            <person name="Benny G.L."/>
            <person name="Smith M.E."/>
            <person name="James T.Y."/>
            <person name="Grigoriev I.V."/>
        </authorList>
    </citation>
    <scope>NUCLEOTIDE SEQUENCE [LARGE SCALE GENOMIC DNA]</scope>
</reference>
<dbReference type="InterPro" id="IPR011990">
    <property type="entry name" value="TPR-like_helical_dom_sf"/>
</dbReference>
<dbReference type="SUPFAM" id="SSF48452">
    <property type="entry name" value="TPR-like"/>
    <property type="match status" value="3"/>
</dbReference>
<feature type="domain" description="Tetratricopeptide repeat protein 21A/21B N-terminal ARM repeat" evidence="4">
    <location>
        <begin position="10"/>
        <end position="245"/>
    </location>
</feature>
<feature type="repeat" description="TPR" evidence="2">
    <location>
        <begin position="302"/>
        <end position="335"/>
    </location>
</feature>
<dbReference type="PANTHER" id="PTHR14699:SF0">
    <property type="entry name" value="TETRATRICOPEPTIDE REPEAT PROTEIN 21 HOMOLOG"/>
    <property type="match status" value="1"/>
</dbReference>
<dbReference type="Proteomes" id="UP000269721">
    <property type="component" value="Unassembled WGS sequence"/>
</dbReference>
<dbReference type="GO" id="GO:0005929">
    <property type="term" value="C:cilium"/>
    <property type="evidence" value="ECO:0007669"/>
    <property type="project" value="GOC"/>
</dbReference>
<dbReference type="Pfam" id="PF25058">
    <property type="entry name" value="ARM_TT21"/>
    <property type="match status" value="1"/>
</dbReference>
<dbReference type="OrthoDB" id="10259630at2759"/>
<evidence type="ECO:0000256" key="2">
    <source>
        <dbReference type="PROSITE-ProRule" id="PRU00339"/>
    </source>
</evidence>
<dbReference type="Pfam" id="PF25062">
    <property type="entry name" value="ARM_TT21_N"/>
    <property type="match status" value="1"/>
</dbReference>
<dbReference type="EMBL" id="KZ996627">
    <property type="protein sequence ID" value="RKO88575.1"/>
    <property type="molecule type" value="Genomic_DNA"/>
</dbReference>
<gene>
    <name evidence="5" type="ORF">BDK51DRAFT_26131</name>
</gene>
<organism evidence="5 6">
    <name type="scientific">Blyttiomyces helicus</name>
    <dbReference type="NCBI Taxonomy" id="388810"/>
    <lineage>
        <taxon>Eukaryota</taxon>
        <taxon>Fungi</taxon>
        <taxon>Fungi incertae sedis</taxon>
        <taxon>Chytridiomycota</taxon>
        <taxon>Chytridiomycota incertae sedis</taxon>
        <taxon>Chytridiomycetes</taxon>
        <taxon>Chytridiomycetes incertae sedis</taxon>
        <taxon>Blyttiomyces</taxon>
    </lineage>
</organism>
<dbReference type="Pfam" id="PF25060">
    <property type="entry name" value="ARM_TT21_2nd"/>
    <property type="match status" value="1"/>
</dbReference>
<protein>
    <submittedName>
        <fullName evidence="5">Uncharacterized protein</fullName>
    </submittedName>
</protein>
<evidence type="ECO:0000259" key="3">
    <source>
        <dbReference type="Pfam" id="PF25060"/>
    </source>
</evidence>
<dbReference type="SMART" id="SM00028">
    <property type="entry name" value="TPR"/>
    <property type="match status" value="4"/>
</dbReference>
<dbReference type="PROSITE" id="PS50005">
    <property type="entry name" value="TPR"/>
    <property type="match status" value="1"/>
</dbReference>
<comment type="similarity">
    <text evidence="1">Belongs to the TTC21 family.</text>
</comment>
<name>A0A4P9WAJ0_9FUNG</name>
<evidence type="ECO:0000259" key="4">
    <source>
        <dbReference type="Pfam" id="PF25062"/>
    </source>
</evidence>
<dbReference type="InterPro" id="IPR040364">
    <property type="entry name" value="TTC21A/TTC21B"/>
</dbReference>
<evidence type="ECO:0000313" key="6">
    <source>
        <dbReference type="Proteomes" id="UP000269721"/>
    </source>
</evidence>
<accession>A0A4P9WAJ0</accession>
<keyword evidence="6" id="KW-1185">Reference proteome</keyword>
<sequence>MSADEENAAINYYCQKKLINHVFMVCESGLKKKPGDPVLLFWRAFAMIKQGGGSRKDGSPTEALRELQGIQEKRDLVLACPTAMVYAHERCKFVDHEAIQELEAKLTIASSSTSLSERALVQVALFQLHTGHVDSARGYLKKAMESAGPGGGAGGAATAMGWVEMGSGKDVIVAKAAGWFERVLERSPRDLEALMGRLMHLRRQPLQSTPSLDIATQIIVHHPHFVPAHVERMAILLETASWDQLLEAAQRLAAMNPDGIHAGRMLALIELSREGGFKMAITHLGTLNQLIEKAIALDPQNSSYKTELGYIHLLMGNITRARESYLAAVQLDAHNVHAVEGVIRCQLYNGQFDNAEEQLEMFKEIQRAMGKTAEISYLISMLSWYKYADTSKRLRYLREAVEIQLALVNANTLSYEYYVIANPDFLLEIVKDYMEHCPSEAKRDGEEVHPVVRIVQDLLEVICRIVPGSTEATFYLAKIRFLMGDKMAAQVAATSCLRLDSSYSKAHILMAQIHLSNNHHKQAMQSLEMGLSYNFEVRNVPLFHILKARALRLQGSLDEALATLNAALNLPGMKEPVKGGCSLWEGCRV</sequence>
<dbReference type="AlphaFoldDB" id="A0A4P9WAJ0"/>
<keyword evidence="2" id="KW-0802">TPR repeat</keyword>
<dbReference type="GO" id="GO:0035721">
    <property type="term" value="P:intraciliary retrograde transport"/>
    <property type="evidence" value="ECO:0007669"/>
    <property type="project" value="TreeGrafter"/>
</dbReference>
<dbReference type="InterPro" id="IPR056833">
    <property type="entry name" value="ARM_TT21_N"/>
</dbReference>
<dbReference type="Gene3D" id="1.25.40.10">
    <property type="entry name" value="Tetratricopeptide repeat domain"/>
    <property type="match status" value="3"/>
</dbReference>
<proteinExistence type="inferred from homology"/>
<feature type="domain" description="Tetratricopeptide repeat protein 21A/21B second ARM" evidence="3">
    <location>
        <begin position="286"/>
        <end position="517"/>
    </location>
</feature>
<dbReference type="InterPro" id="IPR056832">
    <property type="entry name" value="ARM_TT21_2nd"/>
</dbReference>
<evidence type="ECO:0000256" key="1">
    <source>
        <dbReference type="ARBA" id="ARBA00010935"/>
    </source>
</evidence>